<dbReference type="InterPro" id="IPR052052">
    <property type="entry name" value="Polysaccharide_Lyase_9"/>
</dbReference>
<feature type="region of interest" description="Disordered" evidence="4">
    <location>
        <begin position="47"/>
        <end position="77"/>
    </location>
</feature>
<accession>A0A1H8DLV9</accession>
<keyword evidence="3" id="KW-0732">Signal</keyword>
<dbReference type="PROSITE" id="PS51257">
    <property type="entry name" value="PROKAR_LIPOPROTEIN"/>
    <property type="match status" value="1"/>
</dbReference>
<keyword evidence="2" id="KW-0964">Secreted</keyword>
<dbReference type="InterPro" id="IPR039448">
    <property type="entry name" value="Beta_helix"/>
</dbReference>
<dbReference type="OrthoDB" id="5522893at2"/>
<dbReference type="InterPro" id="IPR011459">
    <property type="entry name" value="DUF1565"/>
</dbReference>
<evidence type="ECO:0000259" key="6">
    <source>
        <dbReference type="Pfam" id="PF13229"/>
    </source>
</evidence>
<evidence type="ECO:0000256" key="4">
    <source>
        <dbReference type="SAM" id="MobiDB-lite"/>
    </source>
</evidence>
<evidence type="ECO:0000313" key="7">
    <source>
        <dbReference type="EMBL" id="SEN07528.1"/>
    </source>
</evidence>
<protein>
    <recommendedName>
        <fullName evidence="9">DUF1565 domain-containing protein</fullName>
    </recommendedName>
</protein>
<dbReference type="GO" id="GO:0005576">
    <property type="term" value="C:extracellular region"/>
    <property type="evidence" value="ECO:0007669"/>
    <property type="project" value="UniProtKB-SubCell"/>
</dbReference>
<dbReference type="PANTHER" id="PTHR40088">
    <property type="entry name" value="PECTATE LYASE (EUROFUNG)"/>
    <property type="match status" value="1"/>
</dbReference>
<dbReference type="RefSeq" id="WP_075010905.1">
    <property type="nucleotide sequence ID" value="NZ_FOAP01000030.1"/>
</dbReference>
<dbReference type="Pfam" id="PF13229">
    <property type="entry name" value="Beta_helix"/>
    <property type="match status" value="2"/>
</dbReference>
<dbReference type="InterPro" id="IPR011050">
    <property type="entry name" value="Pectin_lyase_fold/virulence"/>
</dbReference>
<dbReference type="AlphaFoldDB" id="A0A1H8DLV9"/>
<evidence type="ECO:0008006" key="9">
    <source>
        <dbReference type="Google" id="ProtNLM"/>
    </source>
</evidence>
<comment type="subcellular location">
    <subcellularLocation>
        <location evidence="1">Secreted</location>
    </subcellularLocation>
</comment>
<name>A0A1H8DLV9_STIAU</name>
<organism evidence="7 8">
    <name type="scientific">Stigmatella aurantiaca</name>
    <dbReference type="NCBI Taxonomy" id="41"/>
    <lineage>
        <taxon>Bacteria</taxon>
        <taxon>Pseudomonadati</taxon>
        <taxon>Myxococcota</taxon>
        <taxon>Myxococcia</taxon>
        <taxon>Myxococcales</taxon>
        <taxon>Cystobacterineae</taxon>
        <taxon>Archangiaceae</taxon>
        <taxon>Stigmatella</taxon>
    </lineage>
</organism>
<dbReference type="EMBL" id="FOAP01000030">
    <property type="protein sequence ID" value="SEN07528.1"/>
    <property type="molecule type" value="Genomic_DNA"/>
</dbReference>
<evidence type="ECO:0000256" key="1">
    <source>
        <dbReference type="ARBA" id="ARBA00004613"/>
    </source>
</evidence>
<evidence type="ECO:0000259" key="5">
    <source>
        <dbReference type="Pfam" id="PF07602"/>
    </source>
</evidence>
<feature type="domain" description="Right handed beta helix" evidence="6">
    <location>
        <begin position="169"/>
        <end position="283"/>
    </location>
</feature>
<feature type="domain" description="DUF1565" evidence="5">
    <location>
        <begin position="66"/>
        <end position="105"/>
    </location>
</feature>
<evidence type="ECO:0000256" key="3">
    <source>
        <dbReference type="ARBA" id="ARBA00022729"/>
    </source>
</evidence>
<dbReference type="Proteomes" id="UP000182719">
    <property type="component" value="Unassembled WGS sequence"/>
</dbReference>
<keyword evidence="8" id="KW-1185">Reference proteome</keyword>
<dbReference type="GO" id="GO:0016837">
    <property type="term" value="F:carbon-oxygen lyase activity, acting on polysaccharides"/>
    <property type="evidence" value="ECO:0007669"/>
    <property type="project" value="TreeGrafter"/>
</dbReference>
<dbReference type="PANTHER" id="PTHR40088:SF2">
    <property type="entry name" value="SECRETED SUGAR HYDROLASE"/>
    <property type="match status" value="1"/>
</dbReference>
<evidence type="ECO:0000256" key="2">
    <source>
        <dbReference type="ARBA" id="ARBA00022525"/>
    </source>
</evidence>
<dbReference type="Pfam" id="PF07602">
    <property type="entry name" value="DUF1565"/>
    <property type="match status" value="1"/>
</dbReference>
<dbReference type="SUPFAM" id="SSF51126">
    <property type="entry name" value="Pectin lyase-like"/>
    <property type="match status" value="1"/>
</dbReference>
<feature type="domain" description="Right handed beta helix" evidence="6">
    <location>
        <begin position="297"/>
        <end position="403"/>
    </location>
</feature>
<reference evidence="8" key="1">
    <citation type="submission" date="2016-10" db="EMBL/GenBank/DDBJ databases">
        <authorList>
            <person name="Varghese N."/>
            <person name="Submissions S."/>
        </authorList>
    </citation>
    <scope>NUCLEOTIDE SEQUENCE [LARGE SCALE GENOMIC DNA]</scope>
    <source>
        <strain evidence="8">DSM 17044</strain>
    </source>
</reference>
<evidence type="ECO:0000313" key="8">
    <source>
        <dbReference type="Proteomes" id="UP000182719"/>
    </source>
</evidence>
<gene>
    <name evidence="7" type="ORF">SAMN05444354_13015</name>
</gene>
<dbReference type="Gene3D" id="2.160.20.10">
    <property type="entry name" value="Single-stranded right-handed beta-helix, Pectin lyase-like"/>
    <property type="match status" value="2"/>
</dbReference>
<dbReference type="SMART" id="SM00710">
    <property type="entry name" value="PbH1"/>
    <property type="match status" value="8"/>
</dbReference>
<dbReference type="InterPro" id="IPR012334">
    <property type="entry name" value="Pectin_lyas_fold"/>
</dbReference>
<proteinExistence type="predicted"/>
<dbReference type="InterPro" id="IPR006626">
    <property type="entry name" value="PbH1"/>
</dbReference>
<sequence length="482" mass="51066">MTRGKGLQRVFTGATSVVSCLFVLACGSEGEWVSTGSTYFDQVEQLQAKDPGPSEPTGKSWFVSPQGSDEGRGTRESPLRTLTRAASLAKAGDAIRVLPGVYAENLVLESKGTEAPVFLRGEGSPRPTLVPGPRARGALIHVKGRWRLENLHVDVGGAPMIAVAFDPGAHHSVLSNSELHHGTAGTGVLVEGADHVTLQHNTLHHFVKPGDDSHGVTVVGPSRNTVIWDNDIHHNSGDSIQCQEGNGPAEAVLIDGNTLHADGENAVDIKRCHQVLVRNNRMFGFPNLELRNAGTSAGEAIVIHEAAVGVKLQNNDISDAGRGISVVGGSAVPEGIWMEGNSIRDIHSRTKGNGHGIRVETAKNVRVQDNALANTASYGMMLAADGKEVTGLVIRNNALRGGAQSLLLRLGHERFRPGLILEGNHYARGGILQADGVNEKLGGAYAHLEQEFSGERLTLSSQASLDAWRQVLEADVGAGLLE</sequence>